<evidence type="ECO:0000313" key="1">
    <source>
        <dbReference type="EMBL" id="KAB2799222.1"/>
    </source>
</evidence>
<dbReference type="AlphaFoldDB" id="A0A6I0DPM3"/>
<dbReference type="Proteomes" id="UP000441102">
    <property type="component" value="Unassembled WGS sequence"/>
</dbReference>
<proteinExistence type="predicted"/>
<comment type="caution">
    <text evidence="1">The sequence shown here is derived from an EMBL/GenBank/DDBJ whole genome shotgun (WGS) entry which is preliminary data.</text>
</comment>
<protein>
    <submittedName>
        <fullName evidence="1">Uncharacterized protein</fullName>
    </submittedName>
</protein>
<gene>
    <name evidence="1" type="ORF">F9L06_11595</name>
</gene>
<evidence type="ECO:0000313" key="2">
    <source>
        <dbReference type="Proteomes" id="UP000441102"/>
    </source>
</evidence>
<name>A0A6I0DPM3_BRUAN</name>
<accession>A0A6I0DPM3</accession>
<dbReference type="EMBL" id="WBWX01000003">
    <property type="protein sequence ID" value="KAB2799222.1"/>
    <property type="molecule type" value="Genomic_DNA"/>
</dbReference>
<sequence>MDDTPQTEPISFQDILNANDDAVFLLDAILMMAPQLSDPDQCNALQAVALTAKGHLKKLEELVEAKWKESKQ</sequence>
<organism evidence="1 2">
    <name type="scientific">Brucella anthropi</name>
    <name type="common">Ochrobactrum anthropi</name>
    <dbReference type="NCBI Taxonomy" id="529"/>
    <lineage>
        <taxon>Bacteria</taxon>
        <taxon>Pseudomonadati</taxon>
        <taxon>Pseudomonadota</taxon>
        <taxon>Alphaproteobacteria</taxon>
        <taxon>Hyphomicrobiales</taxon>
        <taxon>Brucellaceae</taxon>
        <taxon>Brucella/Ochrobactrum group</taxon>
        <taxon>Brucella</taxon>
    </lineage>
</organism>
<reference evidence="1 2" key="1">
    <citation type="submission" date="2019-09" db="EMBL/GenBank/DDBJ databases">
        <title>Taxonomic organization of the family Brucellaceae based on a phylogenomic approach.</title>
        <authorList>
            <person name="Leclercq S."/>
            <person name="Cloeckaert A."/>
            <person name="Zygmunt M.S."/>
        </authorList>
    </citation>
    <scope>NUCLEOTIDE SEQUENCE [LARGE SCALE GENOMIC DNA]</scope>
    <source>
        <strain evidence="1 2">CCUG 34461</strain>
    </source>
</reference>
<dbReference type="RefSeq" id="WP_151576571.1">
    <property type="nucleotide sequence ID" value="NZ_WBWX01000003.1"/>
</dbReference>